<proteinExistence type="inferred from homology"/>
<dbReference type="PANTHER" id="PTHR30419">
    <property type="entry name" value="HTH-TYPE TRANSCRIPTIONAL REGULATOR YBHD"/>
    <property type="match status" value="1"/>
</dbReference>
<keyword evidence="3" id="KW-0238">DNA-binding</keyword>
<dbReference type="Gene3D" id="1.10.10.10">
    <property type="entry name" value="Winged helix-like DNA-binding domain superfamily/Winged helix DNA-binding domain"/>
    <property type="match status" value="1"/>
</dbReference>
<feature type="domain" description="HTH lysR-type" evidence="5">
    <location>
        <begin position="2"/>
        <end position="59"/>
    </location>
</feature>
<evidence type="ECO:0000313" key="6">
    <source>
        <dbReference type="EMBL" id="GLQ35579.1"/>
    </source>
</evidence>
<dbReference type="PROSITE" id="PS50931">
    <property type="entry name" value="HTH_LYSR"/>
    <property type="match status" value="1"/>
</dbReference>
<keyword evidence="4" id="KW-0804">Transcription</keyword>
<dbReference type="CDD" id="cd05466">
    <property type="entry name" value="PBP2_LTTR_substrate"/>
    <property type="match status" value="1"/>
</dbReference>
<evidence type="ECO:0000256" key="1">
    <source>
        <dbReference type="ARBA" id="ARBA00009437"/>
    </source>
</evidence>
<dbReference type="Pfam" id="PF00126">
    <property type="entry name" value="HTH_1"/>
    <property type="match status" value="1"/>
</dbReference>
<dbReference type="Pfam" id="PF03466">
    <property type="entry name" value="LysR_substrate"/>
    <property type="match status" value="1"/>
</dbReference>
<dbReference type="InterPro" id="IPR005119">
    <property type="entry name" value="LysR_subst-bd"/>
</dbReference>
<dbReference type="InterPro" id="IPR036390">
    <property type="entry name" value="WH_DNA-bd_sf"/>
</dbReference>
<evidence type="ECO:0000256" key="2">
    <source>
        <dbReference type="ARBA" id="ARBA00023015"/>
    </source>
</evidence>
<protein>
    <submittedName>
        <fullName evidence="6">LysR family transcriptional regulator</fullName>
    </submittedName>
</protein>
<dbReference type="InterPro" id="IPR050950">
    <property type="entry name" value="HTH-type_LysR_regulators"/>
</dbReference>
<evidence type="ECO:0000256" key="4">
    <source>
        <dbReference type="ARBA" id="ARBA00023163"/>
    </source>
</evidence>
<dbReference type="PRINTS" id="PR00039">
    <property type="entry name" value="HTHLYSR"/>
</dbReference>
<name>A0ABQ5VWJ9_9RHOB</name>
<dbReference type="RefSeq" id="WP_284378196.1">
    <property type="nucleotide sequence ID" value="NZ_BSNN01000004.1"/>
</dbReference>
<organism evidence="6 7">
    <name type="scientific">Amylibacter marinus</name>
    <dbReference type="NCBI Taxonomy" id="1475483"/>
    <lineage>
        <taxon>Bacteria</taxon>
        <taxon>Pseudomonadati</taxon>
        <taxon>Pseudomonadota</taxon>
        <taxon>Alphaproteobacteria</taxon>
        <taxon>Rhodobacterales</taxon>
        <taxon>Paracoccaceae</taxon>
        <taxon>Amylibacter</taxon>
    </lineage>
</organism>
<evidence type="ECO:0000313" key="7">
    <source>
        <dbReference type="Proteomes" id="UP001156694"/>
    </source>
</evidence>
<evidence type="ECO:0000259" key="5">
    <source>
        <dbReference type="PROSITE" id="PS50931"/>
    </source>
</evidence>
<dbReference type="SUPFAM" id="SSF53850">
    <property type="entry name" value="Periplasmic binding protein-like II"/>
    <property type="match status" value="1"/>
</dbReference>
<evidence type="ECO:0000256" key="3">
    <source>
        <dbReference type="ARBA" id="ARBA00023125"/>
    </source>
</evidence>
<reference evidence="7" key="1">
    <citation type="journal article" date="2019" name="Int. J. Syst. Evol. Microbiol.">
        <title>The Global Catalogue of Microorganisms (GCM) 10K type strain sequencing project: providing services to taxonomists for standard genome sequencing and annotation.</title>
        <authorList>
            <consortium name="The Broad Institute Genomics Platform"/>
            <consortium name="The Broad Institute Genome Sequencing Center for Infectious Disease"/>
            <person name="Wu L."/>
            <person name="Ma J."/>
        </authorList>
    </citation>
    <scope>NUCLEOTIDE SEQUENCE [LARGE SCALE GENOMIC DNA]</scope>
    <source>
        <strain evidence="7">NBRC 110140</strain>
    </source>
</reference>
<dbReference type="InterPro" id="IPR036388">
    <property type="entry name" value="WH-like_DNA-bd_sf"/>
</dbReference>
<comment type="caution">
    <text evidence="6">The sequence shown here is derived from an EMBL/GenBank/DDBJ whole genome shotgun (WGS) entry which is preliminary data.</text>
</comment>
<gene>
    <name evidence="6" type="ORF">GCM10007939_18620</name>
</gene>
<keyword evidence="2" id="KW-0805">Transcription regulation</keyword>
<keyword evidence="7" id="KW-1185">Reference proteome</keyword>
<dbReference type="SUPFAM" id="SSF46785">
    <property type="entry name" value="Winged helix' DNA-binding domain"/>
    <property type="match status" value="1"/>
</dbReference>
<dbReference type="EMBL" id="BSNN01000004">
    <property type="protein sequence ID" value="GLQ35579.1"/>
    <property type="molecule type" value="Genomic_DNA"/>
</dbReference>
<accession>A0ABQ5VWJ9</accession>
<dbReference type="InterPro" id="IPR000847">
    <property type="entry name" value="LysR_HTH_N"/>
</dbReference>
<dbReference type="Gene3D" id="3.40.190.290">
    <property type="match status" value="1"/>
</dbReference>
<sequence length="294" mass="31988">MVDIRDMEMLIALAQHQHFSLAADQCGVSQPAFSARIRKIESDLGLSIVRRGNKFQDFTREGELLLKWSRKILADVQGMHQDLEIAKGQLRGKLVIGAVPTSLPFVAGAAADLRDEYPDLMVEIHSMSSQQIAKGLNDFRLDAGIIYVGADVGLNAALEPLYDEQYFLTAPKGMVDPERHEITWDEAAKLPLCLLTRNMRNRQIIDAAFQSIGAAPEPVAETSGFTAAVSLVARGAVATITPKSIAQSMFSHADVVHLPLVGPRLSHSIGLAVQEHDPALPALDALRRVIKASI</sequence>
<comment type="similarity">
    <text evidence="1">Belongs to the LysR transcriptional regulatory family.</text>
</comment>
<dbReference type="PANTHER" id="PTHR30419:SF31">
    <property type="entry name" value="BLR3139 PROTEIN"/>
    <property type="match status" value="1"/>
</dbReference>
<dbReference type="Proteomes" id="UP001156694">
    <property type="component" value="Unassembled WGS sequence"/>
</dbReference>